<accession>B8ACL8</accession>
<feature type="region of interest" description="Disordered" evidence="1">
    <location>
        <begin position="136"/>
        <end position="173"/>
    </location>
</feature>
<keyword evidence="4" id="KW-1185">Reference proteome</keyword>
<gene>
    <name evidence="3" type="ORF">OsI_01434</name>
</gene>
<dbReference type="Gramene" id="BGIOSGA003281-TA">
    <property type="protein sequence ID" value="BGIOSGA003281-PA"/>
    <property type="gene ID" value="BGIOSGA003281"/>
</dbReference>
<protein>
    <recommendedName>
        <fullName evidence="2">DUF7733 domain-containing protein</fullName>
    </recommendedName>
</protein>
<dbReference type="STRING" id="39946.B8ACL8"/>
<evidence type="ECO:0000313" key="4">
    <source>
        <dbReference type="Proteomes" id="UP000007015"/>
    </source>
</evidence>
<feature type="domain" description="DUF7733" evidence="2">
    <location>
        <begin position="18"/>
        <end position="82"/>
    </location>
</feature>
<evidence type="ECO:0000313" key="3">
    <source>
        <dbReference type="EMBL" id="EEC70427.1"/>
    </source>
</evidence>
<dbReference type="AlphaFoldDB" id="B8ACL8"/>
<dbReference type="EMBL" id="CM000126">
    <property type="protein sequence ID" value="EEC70427.1"/>
    <property type="molecule type" value="Genomic_DNA"/>
</dbReference>
<organism evidence="3 4">
    <name type="scientific">Oryza sativa subsp. indica</name>
    <name type="common">Rice</name>
    <dbReference type="NCBI Taxonomy" id="39946"/>
    <lineage>
        <taxon>Eukaryota</taxon>
        <taxon>Viridiplantae</taxon>
        <taxon>Streptophyta</taxon>
        <taxon>Embryophyta</taxon>
        <taxon>Tracheophyta</taxon>
        <taxon>Spermatophyta</taxon>
        <taxon>Magnoliopsida</taxon>
        <taxon>Liliopsida</taxon>
        <taxon>Poales</taxon>
        <taxon>Poaceae</taxon>
        <taxon>BOP clade</taxon>
        <taxon>Oryzoideae</taxon>
        <taxon>Oryzeae</taxon>
        <taxon>Oryzinae</taxon>
        <taxon>Oryza</taxon>
        <taxon>Oryza sativa</taxon>
    </lineage>
</organism>
<reference evidence="3 4" key="1">
    <citation type="journal article" date="2005" name="PLoS Biol.">
        <title>The genomes of Oryza sativa: a history of duplications.</title>
        <authorList>
            <person name="Yu J."/>
            <person name="Wang J."/>
            <person name="Lin W."/>
            <person name="Li S."/>
            <person name="Li H."/>
            <person name="Zhou J."/>
            <person name="Ni P."/>
            <person name="Dong W."/>
            <person name="Hu S."/>
            <person name="Zeng C."/>
            <person name="Zhang J."/>
            <person name="Zhang Y."/>
            <person name="Li R."/>
            <person name="Xu Z."/>
            <person name="Li S."/>
            <person name="Li X."/>
            <person name="Zheng H."/>
            <person name="Cong L."/>
            <person name="Lin L."/>
            <person name="Yin J."/>
            <person name="Geng J."/>
            <person name="Li G."/>
            <person name="Shi J."/>
            <person name="Liu J."/>
            <person name="Lv H."/>
            <person name="Li J."/>
            <person name="Wang J."/>
            <person name="Deng Y."/>
            <person name="Ran L."/>
            <person name="Shi X."/>
            <person name="Wang X."/>
            <person name="Wu Q."/>
            <person name="Li C."/>
            <person name="Ren X."/>
            <person name="Wang J."/>
            <person name="Wang X."/>
            <person name="Li D."/>
            <person name="Liu D."/>
            <person name="Zhang X."/>
            <person name="Ji Z."/>
            <person name="Zhao W."/>
            <person name="Sun Y."/>
            <person name="Zhang Z."/>
            <person name="Bao J."/>
            <person name="Han Y."/>
            <person name="Dong L."/>
            <person name="Ji J."/>
            <person name="Chen P."/>
            <person name="Wu S."/>
            <person name="Liu J."/>
            <person name="Xiao Y."/>
            <person name="Bu D."/>
            <person name="Tan J."/>
            <person name="Yang L."/>
            <person name="Ye C."/>
            <person name="Zhang J."/>
            <person name="Xu J."/>
            <person name="Zhou Y."/>
            <person name="Yu Y."/>
            <person name="Zhang B."/>
            <person name="Zhuang S."/>
            <person name="Wei H."/>
            <person name="Liu B."/>
            <person name="Lei M."/>
            <person name="Yu H."/>
            <person name="Li Y."/>
            <person name="Xu H."/>
            <person name="Wei S."/>
            <person name="He X."/>
            <person name="Fang L."/>
            <person name="Zhang Z."/>
            <person name="Zhang Y."/>
            <person name="Huang X."/>
            <person name="Su Z."/>
            <person name="Tong W."/>
            <person name="Li J."/>
            <person name="Tong Z."/>
            <person name="Li S."/>
            <person name="Ye J."/>
            <person name="Wang L."/>
            <person name="Fang L."/>
            <person name="Lei T."/>
            <person name="Chen C."/>
            <person name="Chen H."/>
            <person name="Xu Z."/>
            <person name="Li H."/>
            <person name="Huang H."/>
            <person name="Zhang F."/>
            <person name="Xu H."/>
            <person name="Li N."/>
            <person name="Zhao C."/>
            <person name="Li S."/>
            <person name="Dong L."/>
            <person name="Huang Y."/>
            <person name="Li L."/>
            <person name="Xi Y."/>
            <person name="Qi Q."/>
            <person name="Li W."/>
            <person name="Zhang B."/>
            <person name="Hu W."/>
            <person name="Zhang Y."/>
            <person name="Tian X."/>
            <person name="Jiao Y."/>
            <person name="Liang X."/>
            <person name="Jin J."/>
            <person name="Gao L."/>
            <person name="Zheng W."/>
            <person name="Hao B."/>
            <person name="Liu S."/>
            <person name="Wang W."/>
            <person name="Yuan L."/>
            <person name="Cao M."/>
            <person name="McDermott J."/>
            <person name="Samudrala R."/>
            <person name="Wang J."/>
            <person name="Wong G.K."/>
            <person name="Yang H."/>
        </authorList>
    </citation>
    <scope>NUCLEOTIDE SEQUENCE [LARGE SCALE GENOMIC DNA]</scope>
    <source>
        <strain evidence="4">cv. 93-11</strain>
    </source>
</reference>
<sequence length="202" mass="21403">MAELKDGAATVPCYGRFLLKVQDTLGFLVGTALPTLYILDGLRLGDTAGVAAVSPHAFLLAAQIFTEGLAAAWPGRFSLPVQSPFRAAAGWVVDPPTRFAPSSSISATIALRLARSGSYRRARGCGRGEDVVAVAAPSPTPPNHCSARSLPKPSRAATSPTAGSRERGWGGHRRQAKVALMSKCERELVVGEEYDRWVQGVF</sequence>
<name>B8ACL8_ORYSI</name>
<dbReference type="HOGENOM" id="CLU_1356619_0_0_1"/>
<dbReference type="PANTHER" id="PTHR33829:SF1">
    <property type="entry name" value="TRANSMEMBRANE PROTEIN"/>
    <property type="match status" value="1"/>
</dbReference>
<dbReference type="Proteomes" id="UP000007015">
    <property type="component" value="Chromosome 1"/>
</dbReference>
<evidence type="ECO:0000256" key="1">
    <source>
        <dbReference type="SAM" id="MobiDB-lite"/>
    </source>
</evidence>
<dbReference type="PANTHER" id="PTHR33829">
    <property type="entry name" value="OSJNBA0044M19.10 PROTEIN"/>
    <property type="match status" value="1"/>
</dbReference>
<evidence type="ECO:0000259" key="2">
    <source>
        <dbReference type="Pfam" id="PF24867"/>
    </source>
</evidence>
<proteinExistence type="predicted"/>
<dbReference type="Pfam" id="PF24867">
    <property type="entry name" value="DUF7733"/>
    <property type="match status" value="1"/>
</dbReference>
<dbReference type="InterPro" id="IPR056635">
    <property type="entry name" value="DUF7733"/>
</dbReference>